<sequence>MMADALAGRNMEVESNIGNVVKLAKEHGVKTLILRTIYLLTVGLDTSFNQAR</sequence>
<evidence type="ECO:0000259" key="1">
    <source>
        <dbReference type="Pfam" id="PF08546"/>
    </source>
</evidence>
<reference evidence="2" key="1">
    <citation type="journal article" date="2021" name="IMA Fungus">
        <title>Genomic characterization of three marine fungi, including Emericellopsis atlantica sp. nov. with signatures of a generalist lifestyle and marine biomass degradation.</title>
        <authorList>
            <person name="Hagestad O.C."/>
            <person name="Hou L."/>
            <person name="Andersen J.H."/>
            <person name="Hansen E.H."/>
            <person name="Altermark B."/>
            <person name="Li C."/>
            <person name="Kuhnert E."/>
            <person name="Cox R.J."/>
            <person name="Crous P.W."/>
            <person name="Spatafora J.W."/>
            <person name="Lail K."/>
            <person name="Amirebrahimi M."/>
            <person name="Lipzen A."/>
            <person name="Pangilinan J."/>
            <person name="Andreopoulos W."/>
            <person name="Hayes R.D."/>
            <person name="Ng V."/>
            <person name="Grigoriev I.V."/>
            <person name="Jackson S.A."/>
            <person name="Sutton T.D.S."/>
            <person name="Dobson A.D.W."/>
            <person name="Rama T."/>
        </authorList>
    </citation>
    <scope>NUCLEOTIDE SEQUENCE</scope>
    <source>
        <strain evidence="2">TRa3180A</strain>
    </source>
</reference>
<dbReference type="Pfam" id="PF08546">
    <property type="entry name" value="ApbA_C"/>
    <property type="match status" value="1"/>
</dbReference>
<evidence type="ECO:0000313" key="3">
    <source>
        <dbReference type="Proteomes" id="UP000887226"/>
    </source>
</evidence>
<dbReference type="AlphaFoldDB" id="A0A9P7YXL8"/>
<dbReference type="Proteomes" id="UP000887226">
    <property type="component" value="Unassembled WGS sequence"/>
</dbReference>
<dbReference type="InterPro" id="IPR013328">
    <property type="entry name" value="6PGD_dom2"/>
</dbReference>
<dbReference type="SUPFAM" id="SSF48179">
    <property type="entry name" value="6-phosphogluconate dehydrogenase C-terminal domain-like"/>
    <property type="match status" value="1"/>
</dbReference>
<comment type="caution">
    <text evidence="2">The sequence shown here is derived from an EMBL/GenBank/DDBJ whole genome shotgun (WGS) entry which is preliminary data.</text>
</comment>
<feature type="domain" description="Ketopantoate reductase C-terminal" evidence="1">
    <location>
        <begin position="1"/>
        <end position="40"/>
    </location>
</feature>
<accession>A0A9P7YXL8</accession>
<proteinExistence type="predicted"/>
<keyword evidence="3" id="KW-1185">Reference proteome</keyword>
<dbReference type="Gene3D" id="1.10.1040.10">
    <property type="entry name" value="N-(1-d-carboxylethyl)-l-norvaline Dehydrogenase, domain 2"/>
    <property type="match status" value="1"/>
</dbReference>
<organism evidence="2 3">
    <name type="scientific">Calycina marina</name>
    <dbReference type="NCBI Taxonomy" id="1763456"/>
    <lineage>
        <taxon>Eukaryota</taxon>
        <taxon>Fungi</taxon>
        <taxon>Dikarya</taxon>
        <taxon>Ascomycota</taxon>
        <taxon>Pezizomycotina</taxon>
        <taxon>Leotiomycetes</taxon>
        <taxon>Helotiales</taxon>
        <taxon>Pezizellaceae</taxon>
        <taxon>Calycina</taxon>
    </lineage>
</organism>
<evidence type="ECO:0000313" key="2">
    <source>
        <dbReference type="EMBL" id="KAG9241611.1"/>
    </source>
</evidence>
<dbReference type="InterPro" id="IPR013752">
    <property type="entry name" value="KPA_reductase"/>
</dbReference>
<dbReference type="InterPro" id="IPR008927">
    <property type="entry name" value="6-PGluconate_DH-like_C_sf"/>
</dbReference>
<dbReference type="OrthoDB" id="3609at2759"/>
<gene>
    <name evidence="2" type="ORF">BJ878DRAFT_519799</name>
</gene>
<name>A0A9P7YXL8_9HELO</name>
<dbReference type="EMBL" id="MU254183">
    <property type="protein sequence ID" value="KAG9241611.1"/>
    <property type="molecule type" value="Genomic_DNA"/>
</dbReference>
<protein>
    <recommendedName>
        <fullName evidence="1">Ketopantoate reductase C-terminal domain-containing protein</fullName>
    </recommendedName>
</protein>